<accession>A0ABN9VF61</accession>
<organism evidence="2 3">
    <name type="scientific">Prorocentrum cordatum</name>
    <dbReference type="NCBI Taxonomy" id="2364126"/>
    <lineage>
        <taxon>Eukaryota</taxon>
        <taxon>Sar</taxon>
        <taxon>Alveolata</taxon>
        <taxon>Dinophyceae</taxon>
        <taxon>Prorocentrales</taxon>
        <taxon>Prorocentraceae</taxon>
        <taxon>Prorocentrum</taxon>
    </lineage>
</organism>
<feature type="compositionally biased region" description="Low complexity" evidence="1">
    <location>
        <begin position="19"/>
        <end position="28"/>
    </location>
</feature>
<dbReference type="Proteomes" id="UP001189429">
    <property type="component" value="Unassembled WGS sequence"/>
</dbReference>
<evidence type="ECO:0000256" key="1">
    <source>
        <dbReference type="SAM" id="MobiDB-lite"/>
    </source>
</evidence>
<feature type="compositionally biased region" description="Pro residues" evidence="1">
    <location>
        <begin position="85"/>
        <end position="98"/>
    </location>
</feature>
<comment type="caution">
    <text evidence="2">The sequence shown here is derived from an EMBL/GenBank/DDBJ whole genome shotgun (WGS) entry which is preliminary data.</text>
</comment>
<keyword evidence="3" id="KW-1185">Reference proteome</keyword>
<gene>
    <name evidence="2" type="ORF">PCOR1329_LOCUS56704</name>
</gene>
<evidence type="ECO:0000313" key="3">
    <source>
        <dbReference type="Proteomes" id="UP001189429"/>
    </source>
</evidence>
<feature type="region of interest" description="Disordered" evidence="1">
    <location>
        <begin position="1"/>
        <end position="118"/>
    </location>
</feature>
<name>A0ABN9VF61_9DINO</name>
<feature type="compositionally biased region" description="Pro residues" evidence="1">
    <location>
        <begin position="52"/>
        <end position="62"/>
    </location>
</feature>
<sequence length="118" mass="11723">MVAPQLQGVSLFGPPPGAGVPAAGAWGPHSPPPGGGPCGGPPRPLGVAPGPAGVPGPRPPMQPFFGIPFPQRGQPPQFTFHRTDVPPPHMASMMPPPGSGCKHPPNPQHVGLLNAGGA</sequence>
<evidence type="ECO:0000313" key="2">
    <source>
        <dbReference type="EMBL" id="CAK0870666.1"/>
    </source>
</evidence>
<protein>
    <submittedName>
        <fullName evidence="2">Uncharacterized protein</fullName>
    </submittedName>
</protein>
<dbReference type="EMBL" id="CAUYUJ010016982">
    <property type="protein sequence ID" value="CAK0870666.1"/>
    <property type="molecule type" value="Genomic_DNA"/>
</dbReference>
<feature type="compositionally biased region" description="Pro residues" evidence="1">
    <location>
        <begin position="29"/>
        <end position="44"/>
    </location>
</feature>
<reference evidence="2" key="1">
    <citation type="submission" date="2023-10" db="EMBL/GenBank/DDBJ databases">
        <authorList>
            <person name="Chen Y."/>
            <person name="Shah S."/>
            <person name="Dougan E. K."/>
            <person name="Thang M."/>
            <person name="Chan C."/>
        </authorList>
    </citation>
    <scope>NUCLEOTIDE SEQUENCE [LARGE SCALE GENOMIC DNA]</scope>
</reference>
<proteinExistence type="predicted"/>